<evidence type="ECO:0000313" key="2">
    <source>
        <dbReference type="Proteomes" id="UP001500621"/>
    </source>
</evidence>
<evidence type="ECO:0000313" key="1">
    <source>
        <dbReference type="EMBL" id="GAA4686487.1"/>
    </source>
</evidence>
<gene>
    <name evidence="1" type="ORF">GCM10023226_25350</name>
</gene>
<keyword evidence="2" id="KW-1185">Reference proteome</keyword>
<protein>
    <submittedName>
        <fullName evidence="1">Thioesterase family protein</fullName>
    </submittedName>
</protein>
<sequence length="164" mass="18333">MPHPTYEQLASLPSYMPQVVPGAFEDLNGHLNVRHYVGIASEGLDEMLQEVGIPQNWPRVGGKAVFSAEHHLTYLHELRTGDRLSVRVVLLGRSERAAHVVVYLVDETHEQISCVMEEVFLCVDMESRRTTPWPAEVAEQLDARVAEHAGLEVKPELSGSLSLR</sequence>
<dbReference type="EMBL" id="BAABIM010000002">
    <property type="protein sequence ID" value="GAA4686487.1"/>
    <property type="molecule type" value="Genomic_DNA"/>
</dbReference>
<organism evidence="1 2">
    <name type="scientific">Nocardioides nanhaiensis</name>
    <dbReference type="NCBI Taxonomy" id="1476871"/>
    <lineage>
        <taxon>Bacteria</taxon>
        <taxon>Bacillati</taxon>
        <taxon>Actinomycetota</taxon>
        <taxon>Actinomycetes</taxon>
        <taxon>Propionibacteriales</taxon>
        <taxon>Nocardioidaceae</taxon>
        <taxon>Nocardioides</taxon>
    </lineage>
</organism>
<dbReference type="Proteomes" id="UP001500621">
    <property type="component" value="Unassembled WGS sequence"/>
</dbReference>
<dbReference type="InterPro" id="IPR050563">
    <property type="entry name" value="4-hydroxybenzoyl-CoA_TE"/>
</dbReference>
<dbReference type="CDD" id="cd00586">
    <property type="entry name" value="4HBT"/>
    <property type="match status" value="1"/>
</dbReference>
<dbReference type="Gene3D" id="3.10.129.10">
    <property type="entry name" value="Hotdog Thioesterase"/>
    <property type="match status" value="1"/>
</dbReference>
<dbReference type="PANTHER" id="PTHR31793:SF2">
    <property type="entry name" value="BLR1345 PROTEIN"/>
    <property type="match status" value="1"/>
</dbReference>
<proteinExistence type="predicted"/>
<dbReference type="PANTHER" id="PTHR31793">
    <property type="entry name" value="4-HYDROXYBENZOYL-COA THIOESTERASE FAMILY MEMBER"/>
    <property type="match status" value="1"/>
</dbReference>
<dbReference type="SUPFAM" id="SSF54637">
    <property type="entry name" value="Thioesterase/thiol ester dehydrase-isomerase"/>
    <property type="match status" value="1"/>
</dbReference>
<accession>A0ABP8WC45</accession>
<dbReference type="Pfam" id="PF13279">
    <property type="entry name" value="4HBT_2"/>
    <property type="match status" value="1"/>
</dbReference>
<reference evidence="2" key="1">
    <citation type="journal article" date="2019" name="Int. J. Syst. Evol. Microbiol.">
        <title>The Global Catalogue of Microorganisms (GCM) 10K type strain sequencing project: providing services to taxonomists for standard genome sequencing and annotation.</title>
        <authorList>
            <consortium name="The Broad Institute Genomics Platform"/>
            <consortium name="The Broad Institute Genome Sequencing Center for Infectious Disease"/>
            <person name="Wu L."/>
            <person name="Ma J."/>
        </authorList>
    </citation>
    <scope>NUCLEOTIDE SEQUENCE [LARGE SCALE GENOMIC DNA]</scope>
    <source>
        <strain evidence="2">JCM 18127</strain>
    </source>
</reference>
<dbReference type="InterPro" id="IPR029069">
    <property type="entry name" value="HotDog_dom_sf"/>
</dbReference>
<name>A0ABP8WC45_9ACTN</name>
<comment type="caution">
    <text evidence="1">The sequence shown here is derived from an EMBL/GenBank/DDBJ whole genome shotgun (WGS) entry which is preliminary data.</text>
</comment>
<dbReference type="RefSeq" id="WP_345266334.1">
    <property type="nucleotide sequence ID" value="NZ_BAABIM010000002.1"/>
</dbReference>